<sequence>MRDIEFGMDLREDVEIHSAGPSLGIIVRVWRRQQFDDKTLSRRLGAIVPANEALLTLNTKRSWELYGLGSPGFSAATGG</sequence>
<keyword evidence="2" id="KW-1185">Reference proteome</keyword>
<evidence type="ECO:0000313" key="2">
    <source>
        <dbReference type="Proteomes" id="UP000660729"/>
    </source>
</evidence>
<proteinExistence type="predicted"/>
<evidence type="ECO:0000313" key="1">
    <source>
        <dbReference type="EMBL" id="KAF7196160.1"/>
    </source>
</evidence>
<organism evidence="1 2">
    <name type="scientific">Pseudocercospora fuligena</name>
    <dbReference type="NCBI Taxonomy" id="685502"/>
    <lineage>
        <taxon>Eukaryota</taxon>
        <taxon>Fungi</taxon>
        <taxon>Dikarya</taxon>
        <taxon>Ascomycota</taxon>
        <taxon>Pezizomycotina</taxon>
        <taxon>Dothideomycetes</taxon>
        <taxon>Dothideomycetidae</taxon>
        <taxon>Mycosphaerellales</taxon>
        <taxon>Mycosphaerellaceae</taxon>
        <taxon>Pseudocercospora</taxon>
    </lineage>
</organism>
<gene>
    <name evidence="1" type="ORF">HII31_02561</name>
</gene>
<dbReference type="EMBL" id="JABCIY010000031">
    <property type="protein sequence ID" value="KAF7196160.1"/>
    <property type="molecule type" value="Genomic_DNA"/>
</dbReference>
<comment type="caution">
    <text evidence="1">The sequence shown here is derived from an EMBL/GenBank/DDBJ whole genome shotgun (WGS) entry which is preliminary data.</text>
</comment>
<name>A0A8H6VRF3_9PEZI</name>
<protein>
    <submittedName>
        <fullName evidence="1">Uncharacterized protein</fullName>
    </submittedName>
</protein>
<accession>A0A8H6VRF3</accession>
<dbReference type="AlphaFoldDB" id="A0A8H6VRF3"/>
<reference evidence="1" key="1">
    <citation type="submission" date="2020-04" db="EMBL/GenBank/DDBJ databases">
        <title>Draft genome resource of the tomato pathogen Pseudocercospora fuligena.</title>
        <authorList>
            <person name="Zaccaron A."/>
        </authorList>
    </citation>
    <scope>NUCLEOTIDE SEQUENCE</scope>
    <source>
        <strain evidence="1">PF001</strain>
    </source>
</reference>
<dbReference type="Proteomes" id="UP000660729">
    <property type="component" value="Unassembled WGS sequence"/>
</dbReference>